<keyword evidence="2 7" id="KW-0812">Transmembrane</keyword>
<comment type="caution">
    <text evidence="9">The sequence shown here is derived from an EMBL/GenBank/DDBJ whole genome shotgun (WGS) entry which is preliminary data.</text>
</comment>
<dbReference type="PROSITE" id="PS51775">
    <property type="entry name" value="GTD_BINDING"/>
    <property type="match status" value="1"/>
</dbReference>
<evidence type="ECO:0000256" key="6">
    <source>
        <dbReference type="SAM" id="MobiDB-lite"/>
    </source>
</evidence>
<dbReference type="AlphaFoldDB" id="A0AAU9NV43"/>
<keyword evidence="10" id="KW-1185">Reference proteome</keyword>
<dbReference type="PANTHER" id="PTHR31422">
    <property type="entry name" value="BNAANNG28530D PROTEIN"/>
    <property type="match status" value="1"/>
</dbReference>
<dbReference type="GO" id="GO:0016020">
    <property type="term" value="C:membrane"/>
    <property type="evidence" value="ECO:0007669"/>
    <property type="project" value="UniProtKB-SubCell"/>
</dbReference>
<dbReference type="GO" id="GO:0080115">
    <property type="term" value="F:myosin XI tail binding"/>
    <property type="evidence" value="ECO:0007669"/>
    <property type="project" value="UniProtKB-ARBA"/>
</dbReference>
<dbReference type="InterPro" id="IPR007656">
    <property type="entry name" value="GTD-bd"/>
</dbReference>
<evidence type="ECO:0000256" key="3">
    <source>
        <dbReference type="ARBA" id="ARBA00022989"/>
    </source>
</evidence>
<evidence type="ECO:0000256" key="2">
    <source>
        <dbReference type="ARBA" id="ARBA00022692"/>
    </source>
</evidence>
<evidence type="ECO:0000256" key="4">
    <source>
        <dbReference type="ARBA" id="ARBA00023136"/>
    </source>
</evidence>
<dbReference type="EMBL" id="CAKMRJ010005412">
    <property type="protein sequence ID" value="CAH1441850.1"/>
    <property type="molecule type" value="Genomic_DNA"/>
</dbReference>
<sequence>MESESTHPSTSLVKCCDCSCSSCDTTTGSYSRSWIRSVKRKLDEYEGDGGKFFIPGLQIHDVARVEIENECDVLREMVSNQQRTIQDLISDLEEERYASSSAANEAMSMILKLQREKAEIQMEARQFKRFSEEKMAHDQQELMALEELLYRREQSIQSLTCEVQAYKHRMISYGLTESEADGDKSFITRENSVATNLESQFQFDFPSYDYPPLKCNSNENQPYQEHDNETVDIEKYAFGETPRSLKDIEERINQLEKSPTHSQPVLEKVIVGHSPIKKHSRRFSCDSAGTYYATVREDLSGNVKKMEDDFTTFKKVETVSEFGDDTSDRIYTIDSIHNNNDQKANIGSYDDFMSSTPKESSSRTDIEDPEVKKLYMRLHALEADRESMRQALISMRTDKAQLVLLKEIAQQLAKDMSPPSRMIGKKASSRMDSFFFSLFKRIVTFGYFGRRAQRNKQIYSALADNAGLLMLLNKGPQMGQWSHRKLPCFPSPATDAIGVVDFLLQAFSSRATATTADCRTTTTTTLTTDFWPPQLSPLKVDADFIQSIPLSTFCSHFLPFLICSGILPLPTILPLILAIVDETPAATENFLVSPLRPPTLLVLSISSSKVVVLLPHFFLSFYFNVDFHKHL</sequence>
<dbReference type="Pfam" id="PF04576">
    <property type="entry name" value="Zein-binding"/>
    <property type="match status" value="1"/>
</dbReference>
<accession>A0AAU9NV43</accession>
<evidence type="ECO:0000259" key="8">
    <source>
        <dbReference type="PROSITE" id="PS51775"/>
    </source>
</evidence>
<feature type="transmembrane region" description="Helical" evidence="7">
    <location>
        <begin position="600"/>
        <end position="623"/>
    </location>
</feature>
<evidence type="ECO:0000313" key="9">
    <source>
        <dbReference type="EMBL" id="CAH1441850.1"/>
    </source>
</evidence>
<feature type="transmembrane region" description="Helical" evidence="7">
    <location>
        <begin position="557"/>
        <end position="580"/>
    </location>
</feature>
<comment type="subcellular location">
    <subcellularLocation>
        <location evidence="1">Membrane</location>
    </subcellularLocation>
</comment>
<name>A0AAU9NV43_9ASTR</name>
<keyword evidence="4 7" id="KW-0472">Membrane</keyword>
<feature type="coiled-coil region" evidence="5">
    <location>
        <begin position="64"/>
        <end position="148"/>
    </location>
</feature>
<gene>
    <name evidence="9" type="ORF">LVIROSA_LOCUS27884</name>
</gene>
<evidence type="ECO:0000256" key="5">
    <source>
        <dbReference type="SAM" id="Coils"/>
    </source>
</evidence>
<dbReference type="Proteomes" id="UP001157418">
    <property type="component" value="Unassembled WGS sequence"/>
</dbReference>
<protein>
    <recommendedName>
        <fullName evidence="8">GTD-binding domain-containing protein</fullName>
    </recommendedName>
</protein>
<evidence type="ECO:0000256" key="7">
    <source>
        <dbReference type="SAM" id="Phobius"/>
    </source>
</evidence>
<feature type="domain" description="GTD-binding" evidence="8">
    <location>
        <begin position="69"/>
        <end position="167"/>
    </location>
</feature>
<evidence type="ECO:0000256" key="1">
    <source>
        <dbReference type="ARBA" id="ARBA00004370"/>
    </source>
</evidence>
<keyword evidence="3 7" id="KW-1133">Transmembrane helix</keyword>
<proteinExistence type="predicted"/>
<dbReference type="PANTHER" id="PTHR31422:SF57">
    <property type="entry name" value="GTD-BINDING DOMAIN-CONTAINING PROTEIN"/>
    <property type="match status" value="1"/>
</dbReference>
<evidence type="ECO:0000313" key="10">
    <source>
        <dbReference type="Proteomes" id="UP001157418"/>
    </source>
</evidence>
<organism evidence="9 10">
    <name type="scientific">Lactuca virosa</name>
    <dbReference type="NCBI Taxonomy" id="75947"/>
    <lineage>
        <taxon>Eukaryota</taxon>
        <taxon>Viridiplantae</taxon>
        <taxon>Streptophyta</taxon>
        <taxon>Embryophyta</taxon>
        <taxon>Tracheophyta</taxon>
        <taxon>Spermatophyta</taxon>
        <taxon>Magnoliopsida</taxon>
        <taxon>eudicotyledons</taxon>
        <taxon>Gunneridae</taxon>
        <taxon>Pentapetalae</taxon>
        <taxon>asterids</taxon>
        <taxon>campanulids</taxon>
        <taxon>Asterales</taxon>
        <taxon>Asteraceae</taxon>
        <taxon>Cichorioideae</taxon>
        <taxon>Cichorieae</taxon>
        <taxon>Lactucinae</taxon>
        <taxon>Lactuca</taxon>
    </lineage>
</organism>
<keyword evidence="5" id="KW-0175">Coiled coil</keyword>
<reference evidence="9 10" key="1">
    <citation type="submission" date="2022-01" db="EMBL/GenBank/DDBJ databases">
        <authorList>
            <person name="Xiong W."/>
            <person name="Schranz E."/>
        </authorList>
    </citation>
    <scope>NUCLEOTIDE SEQUENCE [LARGE SCALE GENOMIC DNA]</scope>
</reference>
<feature type="region of interest" description="Disordered" evidence="6">
    <location>
        <begin position="347"/>
        <end position="366"/>
    </location>
</feature>